<comment type="similarity">
    <text evidence="1">Belongs to the universal stress protein A family.</text>
</comment>
<feature type="domain" description="UspA" evidence="2">
    <location>
        <begin position="1"/>
        <end position="143"/>
    </location>
</feature>
<dbReference type="Gene3D" id="3.40.50.620">
    <property type="entry name" value="HUPs"/>
    <property type="match status" value="2"/>
</dbReference>
<dbReference type="Pfam" id="PF00582">
    <property type="entry name" value="Usp"/>
    <property type="match status" value="1"/>
</dbReference>
<evidence type="ECO:0000259" key="2">
    <source>
        <dbReference type="Pfam" id="PF00582"/>
    </source>
</evidence>
<protein>
    <recommendedName>
        <fullName evidence="2">UspA domain-containing protein</fullName>
    </recommendedName>
</protein>
<organism evidence="3 4">
    <name type="scientific">Limnovirga soli</name>
    <dbReference type="NCBI Taxonomy" id="2656915"/>
    <lineage>
        <taxon>Bacteria</taxon>
        <taxon>Pseudomonadati</taxon>
        <taxon>Bacteroidota</taxon>
        <taxon>Chitinophagia</taxon>
        <taxon>Chitinophagales</taxon>
        <taxon>Chitinophagaceae</taxon>
        <taxon>Limnovirga</taxon>
    </lineage>
</organism>
<dbReference type="PANTHER" id="PTHR46268">
    <property type="entry name" value="STRESS RESPONSE PROTEIN NHAX"/>
    <property type="match status" value="1"/>
</dbReference>
<keyword evidence="4" id="KW-1185">Reference proteome</keyword>
<sequence length="276" mass="30931">MKTLLVPTDFSTTARNAAVYAIQFARQMHSSKIVFFNAYQSPPVVDVNMAMVESVDFDLLRKSSEDNLEVFKNELLPQSEGIALEILSDYGMVAVDINIVCDKVNADVIVMGVTGVGKLAETLMGSYAVDVSRNAKVPVIIVPPGAVFTPIKEIMLACDFSKVVETTPVQPIKNILNGTGAKLFVVNIDHRNKHFRPDTPFESLMLDTLLHDYKPEYQFIDNNDFVEAINKFALEKEVDLIITIPKKMGWFDHLFKRSHTSMLAYHSHVPLMVVHE</sequence>
<evidence type="ECO:0000313" key="4">
    <source>
        <dbReference type="Proteomes" id="UP000598971"/>
    </source>
</evidence>
<accession>A0A8J8FFT3</accession>
<dbReference type="Proteomes" id="UP000598971">
    <property type="component" value="Unassembled WGS sequence"/>
</dbReference>
<evidence type="ECO:0000313" key="3">
    <source>
        <dbReference type="EMBL" id="NNV57255.1"/>
    </source>
</evidence>
<dbReference type="RefSeq" id="WP_171609204.1">
    <property type="nucleotide sequence ID" value="NZ_WHPF01000013.1"/>
</dbReference>
<name>A0A8J8FFT3_9BACT</name>
<dbReference type="PANTHER" id="PTHR46268:SF6">
    <property type="entry name" value="UNIVERSAL STRESS PROTEIN UP12"/>
    <property type="match status" value="1"/>
</dbReference>
<dbReference type="EMBL" id="WHPF01000013">
    <property type="protein sequence ID" value="NNV57255.1"/>
    <property type="molecule type" value="Genomic_DNA"/>
</dbReference>
<dbReference type="InterPro" id="IPR014729">
    <property type="entry name" value="Rossmann-like_a/b/a_fold"/>
</dbReference>
<comment type="caution">
    <text evidence="3">The sequence shown here is derived from an EMBL/GenBank/DDBJ whole genome shotgun (WGS) entry which is preliminary data.</text>
</comment>
<evidence type="ECO:0000256" key="1">
    <source>
        <dbReference type="ARBA" id="ARBA00008791"/>
    </source>
</evidence>
<gene>
    <name evidence="3" type="ORF">GD597_17420</name>
</gene>
<reference evidence="3" key="1">
    <citation type="submission" date="2019-10" db="EMBL/GenBank/DDBJ databases">
        <title>Draft genome sequence of Panacibacter sp. KCS-6.</title>
        <authorList>
            <person name="Yim K.J."/>
        </authorList>
    </citation>
    <scope>NUCLEOTIDE SEQUENCE</scope>
    <source>
        <strain evidence="3">KCS-6</strain>
    </source>
</reference>
<dbReference type="InterPro" id="IPR006016">
    <property type="entry name" value="UspA"/>
</dbReference>
<dbReference type="SUPFAM" id="SSF52402">
    <property type="entry name" value="Adenine nucleotide alpha hydrolases-like"/>
    <property type="match status" value="2"/>
</dbReference>
<dbReference type="CDD" id="cd00293">
    <property type="entry name" value="USP-like"/>
    <property type="match status" value="1"/>
</dbReference>
<dbReference type="InterPro" id="IPR006015">
    <property type="entry name" value="Universal_stress_UspA"/>
</dbReference>
<dbReference type="PRINTS" id="PR01438">
    <property type="entry name" value="UNVRSLSTRESS"/>
</dbReference>
<proteinExistence type="inferred from homology"/>
<dbReference type="AlphaFoldDB" id="A0A8J8FFT3"/>